<dbReference type="Proteomes" id="UP001054945">
    <property type="component" value="Unassembled WGS sequence"/>
</dbReference>
<name>A0AAV4P819_CAEEX</name>
<accession>A0AAV4P819</accession>
<sequence>MFELEKSFRYRKANEEKYSRKEIFTLKGCANLLMRSASRKKKKNIVGRKRLQKNSEKSNNALFERSSQLIEDQIRNRAKLAWKASTKKREFAVKPKKADYTHLLWPSLPFGPIKVSFILEFFLFWKKRMDLLDSFPHKNLLSEILFYKGRSSFNERGCYRLNLRRKCPRRDFLLWMCKPFDGILNVGFHTIIPALFRKLNSEKKKAEIVCPKSTAKEFRKVEQCTLRTKLPANRRSDKEQGEIGVEDIDRQKRPKKADCTLTLAISPFLDLSKCRLS</sequence>
<evidence type="ECO:0000313" key="2">
    <source>
        <dbReference type="Proteomes" id="UP001054945"/>
    </source>
</evidence>
<keyword evidence="2" id="KW-1185">Reference proteome</keyword>
<reference evidence="1 2" key="1">
    <citation type="submission" date="2021-06" db="EMBL/GenBank/DDBJ databases">
        <title>Caerostris extrusa draft genome.</title>
        <authorList>
            <person name="Kono N."/>
            <person name="Arakawa K."/>
        </authorList>
    </citation>
    <scope>NUCLEOTIDE SEQUENCE [LARGE SCALE GENOMIC DNA]</scope>
</reference>
<proteinExistence type="predicted"/>
<protein>
    <submittedName>
        <fullName evidence="1">Uncharacterized protein</fullName>
    </submittedName>
</protein>
<dbReference type="EMBL" id="BPLR01004007">
    <property type="protein sequence ID" value="GIX91272.1"/>
    <property type="molecule type" value="Genomic_DNA"/>
</dbReference>
<dbReference type="AlphaFoldDB" id="A0AAV4P819"/>
<evidence type="ECO:0000313" key="1">
    <source>
        <dbReference type="EMBL" id="GIX91272.1"/>
    </source>
</evidence>
<comment type="caution">
    <text evidence="1">The sequence shown here is derived from an EMBL/GenBank/DDBJ whole genome shotgun (WGS) entry which is preliminary data.</text>
</comment>
<gene>
    <name evidence="1" type="ORF">CEXT_688901</name>
</gene>
<organism evidence="1 2">
    <name type="scientific">Caerostris extrusa</name>
    <name type="common">Bark spider</name>
    <name type="synonym">Caerostris bankana</name>
    <dbReference type="NCBI Taxonomy" id="172846"/>
    <lineage>
        <taxon>Eukaryota</taxon>
        <taxon>Metazoa</taxon>
        <taxon>Ecdysozoa</taxon>
        <taxon>Arthropoda</taxon>
        <taxon>Chelicerata</taxon>
        <taxon>Arachnida</taxon>
        <taxon>Araneae</taxon>
        <taxon>Araneomorphae</taxon>
        <taxon>Entelegynae</taxon>
        <taxon>Araneoidea</taxon>
        <taxon>Araneidae</taxon>
        <taxon>Caerostris</taxon>
    </lineage>
</organism>